<accession>A0A7G1IG99</accession>
<gene>
    <name evidence="2" type="ORF">NIIDMKKI_46500</name>
</gene>
<feature type="region of interest" description="Disordered" evidence="1">
    <location>
        <begin position="26"/>
        <end position="69"/>
    </location>
</feature>
<organism evidence="2 3">
    <name type="scientific">Mycobacterium kansasii</name>
    <dbReference type="NCBI Taxonomy" id="1768"/>
    <lineage>
        <taxon>Bacteria</taxon>
        <taxon>Bacillati</taxon>
        <taxon>Actinomycetota</taxon>
        <taxon>Actinomycetes</taxon>
        <taxon>Mycobacteriales</taxon>
        <taxon>Mycobacteriaceae</taxon>
        <taxon>Mycobacterium</taxon>
    </lineage>
</organism>
<evidence type="ECO:0000256" key="1">
    <source>
        <dbReference type="SAM" id="MobiDB-lite"/>
    </source>
</evidence>
<dbReference type="Proteomes" id="UP000516380">
    <property type="component" value="Chromosome"/>
</dbReference>
<feature type="compositionally biased region" description="Polar residues" evidence="1">
    <location>
        <begin position="59"/>
        <end position="69"/>
    </location>
</feature>
<feature type="compositionally biased region" description="Low complexity" evidence="1">
    <location>
        <begin position="28"/>
        <end position="45"/>
    </location>
</feature>
<evidence type="ECO:0000313" key="3">
    <source>
        <dbReference type="Proteomes" id="UP000516380"/>
    </source>
</evidence>
<dbReference type="AlphaFoldDB" id="A0A7G1IG99"/>
<proteinExistence type="predicted"/>
<evidence type="ECO:0000313" key="2">
    <source>
        <dbReference type="EMBL" id="BCI89444.1"/>
    </source>
</evidence>
<sequence>MCAAETPLPVRTPLPVQLPEPMVEQLREAAAAQAQAQAQELEQQQSNQPAARRGAGGSAMQQLRSSTSG</sequence>
<name>A0A7G1IG99_MYCKA</name>
<reference evidence="2 3" key="1">
    <citation type="submission" date="2020-07" db="EMBL/GenBank/DDBJ databases">
        <title>Mycobacterium kansasii (former subtype) with zoonotic potential isolated from diseased indoor pet cat, Japan.</title>
        <authorList>
            <person name="Fukano H."/>
            <person name="Terazono T."/>
            <person name="Hoshino Y."/>
        </authorList>
    </citation>
    <scope>NUCLEOTIDE SEQUENCE [LARGE SCALE GENOMIC DNA]</scope>
    <source>
        <strain evidence="2 3">Kuro-I</strain>
    </source>
</reference>
<keyword evidence="3" id="KW-1185">Reference proteome</keyword>
<dbReference type="EMBL" id="AP023343">
    <property type="protein sequence ID" value="BCI89444.1"/>
    <property type="molecule type" value="Genomic_DNA"/>
</dbReference>
<protein>
    <submittedName>
        <fullName evidence="2">Uncharacterized protein</fullName>
    </submittedName>
</protein>